<protein>
    <submittedName>
        <fullName evidence="2">Uncharacterized protein</fullName>
    </submittedName>
</protein>
<feature type="compositionally biased region" description="Basic and acidic residues" evidence="1">
    <location>
        <begin position="119"/>
        <end position="128"/>
    </location>
</feature>
<dbReference type="OrthoDB" id="3940641at2759"/>
<feature type="compositionally biased region" description="Polar residues" evidence="1">
    <location>
        <begin position="195"/>
        <end position="216"/>
    </location>
</feature>
<feature type="region of interest" description="Disordered" evidence="1">
    <location>
        <begin position="290"/>
        <end position="311"/>
    </location>
</feature>
<evidence type="ECO:0000313" key="3">
    <source>
        <dbReference type="Proteomes" id="UP000799776"/>
    </source>
</evidence>
<feature type="compositionally biased region" description="Basic and acidic residues" evidence="1">
    <location>
        <begin position="148"/>
        <end position="159"/>
    </location>
</feature>
<feature type="compositionally biased region" description="Low complexity" evidence="1">
    <location>
        <begin position="130"/>
        <end position="143"/>
    </location>
</feature>
<dbReference type="AlphaFoldDB" id="A0A9P4I2V9"/>
<name>A0A9P4I2V9_9PEZI</name>
<feature type="region of interest" description="Disordered" evidence="1">
    <location>
        <begin position="119"/>
        <end position="159"/>
    </location>
</feature>
<evidence type="ECO:0000313" key="2">
    <source>
        <dbReference type="EMBL" id="KAF2090871.1"/>
    </source>
</evidence>
<sequence>MVRPIDALAKQWPPFERPLEHDVLRLMIYCDQDNVSYLSLHLLKRVYKILKKSTGQDWSKECKWLVSAFIDPSIEHGTAPTVRHGSDSDFVMRLYAHALCIDPGLSTEGPLLAEAAEELRTHQPERSKVQAQKAQGGQQQDLPLRPRPQREVRPEIEVRPGNEVRPEYYVAREYSGTWDSKGNLIVKQSYKPQIRRSTPVQSHPLSRQKQSRSNLDISRHSAPPMKQSYKELSADPEAEQEPVSAGREGIRLTTHLSGLAKTFVPAAVPGKPEEGAEYPVPLNDDREDRPISADTGPRPAIPVPASPPKAMADEPIASIKTESVDENSQDTTVVFQAVITTHGHQTTIPFSPDNFEEAMSHVNAFLDWKNTEAGRNTGIGFDTFMSIRAAVAPMSNAALSSAVVRRRASPDA</sequence>
<gene>
    <name evidence="2" type="ORF">K490DRAFT_62201</name>
</gene>
<proteinExistence type="predicted"/>
<organism evidence="2 3">
    <name type="scientific">Saccharata proteae CBS 121410</name>
    <dbReference type="NCBI Taxonomy" id="1314787"/>
    <lineage>
        <taxon>Eukaryota</taxon>
        <taxon>Fungi</taxon>
        <taxon>Dikarya</taxon>
        <taxon>Ascomycota</taxon>
        <taxon>Pezizomycotina</taxon>
        <taxon>Dothideomycetes</taxon>
        <taxon>Dothideomycetes incertae sedis</taxon>
        <taxon>Botryosphaeriales</taxon>
        <taxon>Saccharataceae</taxon>
        <taxon>Saccharata</taxon>
    </lineage>
</organism>
<feature type="region of interest" description="Disordered" evidence="1">
    <location>
        <begin position="189"/>
        <end position="246"/>
    </location>
</feature>
<dbReference type="EMBL" id="ML978712">
    <property type="protein sequence ID" value="KAF2090871.1"/>
    <property type="molecule type" value="Genomic_DNA"/>
</dbReference>
<dbReference type="Proteomes" id="UP000799776">
    <property type="component" value="Unassembled WGS sequence"/>
</dbReference>
<keyword evidence="3" id="KW-1185">Reference proteome</keyword>
<comment type="caution">
    <text evidence="2">The sequence shown here is derived from an EMBL/GenBank/DDBJ whole genome shotgun (WGS) entry which is preliminary data.</text>
</comment>
<accession>A0A9P4I2V9</accession>
<evidence type="ECO:0000256" key="1">
    <source>
        <dbReference type="SAM" id="MobiDB-lite"/>
    </source>
</evidence>
<reference evidence="2" key="1">
    <citation type="journal article" date="2020" name="Stud. Mycol.">
        <title>101 Dothideomycetes genomes: a test case for predicting lifestyles and emergence of pathogens.</title>
        <authorList>
            <person name="Haridas S."/>
            <person name="Albert R."/>
            <person name="Binder M."/>
            <person name="Bloem J."/>
            <person name="Labutti K."/>
            <person name="Salamov A."/>
            <person name="Andreopoulos B."/>
            <person name="Baker S."/>
            <person name="Barry K."/>
            <person name="Bills G."/>
            <person name="Bluhm B."/>
            <person name="Cannon C."/>
            <person name="Castanera R."/>
            <person name="Culley D."/>
            <person name="Daum C."/>
            <person name="Ezra D."/>
            <person name="Gonzalez J."/>
            <person name="Henrissat B."/>
            <person name="Kuo A."/>
            <person name="Liang C."/>
            <person name="Lipzen A."/>
            <person name="Lutzoni F."/>
            <person name="Magnuson J."/>
            <person name="Mondo S."/>
            <person name="Nolan M."/>
            <person name="Ohm R."/>
            <person name="Pangilinan J."/>
            <person name="Park H.-J."/>
            <person name="Ramirez L."/>
            <person name="Alfaro M."/>
            <person name="Sun H."/>
            <person name="Tritt A."/>
            <person name="Yoshinaga Y."/>
            <person name="Zwiers L.-H."/>
            <person name="Turgeon B."/>
            <person name="Goodwin S."/>
            <person name="Spatafora J."/>
            <person name="Crous P."/>
            <person name="Grigoriev I."/>
        </authorList>
    </citation>
    <scope>NUCLEOTIDE SEQUENCE</scope>
    <source>
        <strain evidence="2">CBS 121410</strain>
    </source>
</reference>